<dbReference type="GO" id="GO:0003723">
    <property type="term" value="F:RNA binding"/>
    <property type="evidence" value="ECO:0007669"/>
    <property type="project" value="UniProtKB-KW"/>
</dbReference>
<evidence type="ECO:0008006" key="4">
    <source>
        <dbReference type="Google" id="ProtNLM"/>
    </source>
</evidence>
<protein>
    <recommendedName>
        <fullName evidence="4">Galectin</fullName>
    </recommendedName>
</protein>
<evidence type="ECO:0000313" key="3">
    <source>
        <dbReference type="Proteomes" id="UP000324800"/>
    </source>
</evidence>
<keyword evidence="1" id="KW-0694">RNA-binding</keyword>
<comment type="caution">
    <text evidence="2">The sequence shown here is derived from an EMBL/GenBank/DDBJ whole genome shotgun (WGS) entry which is preliminary data.</text>
</comment>
<dbReference type="AlphaFoldDB" id="A0A5J4QPC3"/>
<feature type="non-terminal residue" evidence="2">
    <location>
        <position position="1"/>
    </location>
</feature>
<gene>
    <name evidence="2" type="ORF">EZS28_054276</name>
</gene>
<proteinExistence type="predicted"/>
<dbReference type="PROSITE" id="PS50889">
    <property type="entry name" value="S4"/>
    <property type="match status" value="1"/>
</dbReference>
<sequence>FGVQKSTLAILFTQSHSGNPYGKEYMYFRHEGEVKFNGNKIKGNQPFKDGDIISLEVNMDIVPRTVRLFINGVLQPVYMSGIPDSIQFYFTLYCKYDSVSVLSLKRLSSPTDATVIGAKEVKWE</sequence>
<reference evidence="2 3" key="1">
    <citation type="submission" date="2019-03" db="EMBL/GenBank/DDBJ databases">
        <title>Single cell metagenomics reveals metabolic interactions within the superorganism composed of flagellate Streblomastix strix and complex community of Bacteroidetes bacteria on its surface.</title>
        <authorList>
            <person name="Treitli S.C."/>
            <person name="Kolisko M."/>
            <person name="Husnik F."/>
            <person name="Keeling P."/>
            <person name="Hampl V."/>
        </authorList>
    </citation>
    <scope>NUCLEOTIDE SEQUENCE [LARGE SCALE GENOMIC DNA]</scope>
    <source>
        <strain evidence="2">ST1C</strain>
    </source>
</reference>
<dbReference type="Proteomes" id="UP000324800">
    <property type="component" value="Unassembled WGS sequence"/>
</dbReference>
<organism evidence="2 3">
    <name type="scientific">Streblomastix strix</name>
    <dbReference type="NCBI Taxonomy" id="222440"/>
    <lineage>
        <taxon>Eukaryota</taxon>
        <taxon>Metamonada</taxon>
        <taxon>Preaxostyla</taxon>
        <taxon>Oxymonadida</taxon>
        <taxon>Streblomastigidae</taxon>
        <taxon>Streblomastix</taxon>
    </lineage>
</organism>
<accession>A0A5J4QPC3</accession>
<name>A0A5J4QPC3_9EUKA</name>
<evidence type="ECO:0000313" key="2">
    <source>
        <dbReference type="EMBL" id="KAA6323756.1"/>
    </source>
</evidence>
<dbReference type="EMBL" id="SNRW01044559">
    <property type="protein sequence ID" value="KAA6323756.1"/>
    <property type="molecule type" value="Genomic_DNA"/>
</dbReference>
<evidence type="ECO:0000256" key="1">
    <source>
        <dbReference type="PROSITE-ProRule" id="PRU00182"/>
    </source>
</evidence>